<feature type="compositionally biased region" description="Low complexity" evidence="28">
    <location>
        <begin position="4094"/>
        <end position="4107"/>
    </location>
</feature>
<dbReference type="Pfam" id="PF05964">
    <property type="entry name" value="FYRN"/>
    <property type="match status" value="1"/>
</dbReference>
<evidence type="ECO:0000256" key="2">
    <source>
        <dbReference type="ARBA" id="ARBA00022481"/>
    </source>
</evidence>
<dbReference type="FunFam" id="1.10.30.10:FF:000009">
    <property type="entry name" value="Histone-lysine N-methyltransferase"/>
    <property type="match status" value="1"/>
</dbReference>
<dbReference type="InterPro" id="IPR011011">
    <property type="entry name" value="Znf_FYVE_PHD"/>
</dbReference>
<dbReference type="CDD" id="cd15697">
    <property type="entry name" value="ePHD2_KMT2C"/>
    <property type="match status" value="1"/>
</dbReference>
<feature type="compositionally biased region" description="Basic and acidic residues" evidence="28">
    <location>
        <begin position="3380"/>
        <end position="3394"/>
    </location>
</feature>
<feature type="region of interest" description="Disordered" evidence="28">
    <location>
        <begin position="3337"/>
        <end position="3394"/>
    </location>
</feature>
<dbReference type="Gene3D" id="3.30.40.10">
    <property type="entry name" value="Zinc/RING finger domain, C3HC4 (zinc finger)"/>
    <property type="match status" value="7"/>
</dbReference>
<dbReference type="Gene3D" id="2.170.270.10">
    <property type="entry name" value="SET domain"/>
    <property type="match status" value="1"/>
</dbReference>
<feature type="region of interest" description="Disordered" evidence="28">
    <location>
        <begin position="1607"/>
        <end position="1634"/>
    </location>
</feature>
<dbReference type="InterPro" id="IPR034732">
    <property type="entry name" value="EPHD"/>
</dbReference>
<feature type="compositionally biased region" description="Pro residues" evidence="28">
    <location>
        <begin position="12"/>
        <end position="28"/>
    </location>
</feature>
<feature type="region of interest" description="Disordered" evidence="28">
    <location>
        <begin position="2251"/>
        <end position="2457"/>
    </location>
</feature>
<feature type="region of interest" description="Disordered" evidence="28">
    <location>
        <begin position="2710"/>
        <end position="2729"/>
    </location>
</feature>
<keyword evidence="18" id="KW-0804">Transcription</keyword>
<dbReference type="SMART" id="SM00184">
    <property type="entry name" value="RING"/>
    <property type="match status" value="4"/>
</dbReference>
<feature type="region of interest" description="Disordered" evidence="28">
    <location>
        <begin position="2646"/>
        <end position="2687"/>
    </location>
</feature>
<dbReference type="PROSITE" id="PS51542">
    <property type="entry name" value="FYRN"/>
    <property type="match status" value="1"/>
</dbReference>
<evidence type="ECO:0000259" key="31">
    <source>
        <dbReference type="PROSITE" id="PS50280"/>
    </source>
</evidence>
<dbReference type="SMART" id="SM00249">
    <property type="entry name" value="PHD"/>
    <property type="match status" value="8"/>
</dbReference>
<dbReference type="PROSITE" id="PS00354">
    <property type="entry name" value="HMGI_Y"/>
    <property type="match status" value="1"/>
</dbReference>
<feature type="region of interest" description="Disordered" evidence="28">
    <location>
        <begin position="2878"/>
        <end position="2905"/>
    </location>
</feature>
<feature type="region of interest" description="Disordered" evidence="28">
    <location>
        <begin position="669"/>
        <end position="694"/>
    </location>
</feature>
<feature type="region of interest" description="Disordered" evidence="28">
    <location>
        <begin position="2784"/>
        <end position="2845"/>
    </location>
</feature>
<dbReference type="FunFam" id="3.30.40.10:FF:000237">
    <property type="entry name" value="Histone-lysine N-methyltransferase 2C"/>
    <property type="match status" value="1"/>
</dbReference>
<feature type="compositionally biased region" description="Low complexity" evidence="28">
    <location>
        <begin position="1784"/>
        <end position="1793"/>
    </location>
</feature>
<dbReference type="CDD" id="cd15509">
    <property type="entry name" value="PHD1_KMT2C_like"/>
    <property type="match status" value="1"/>
</dbReference>
<organism evidence="34 35">
    <name type="scientific">Myotis myotis</name>
    <name type="common">Greater mouse-eared bat</name>
    <name type="synonym">Vespertilio myotis</name>
    <dbReference type="NCBI Taxonomy" id="51298"/>
    <lineage>
        <taxon>Eukaryota</taxon>
        <taxon>Metazoa</taxon>
        <taxon>Chordata</taxon>
        <taxon>Craniata</taxon>
        <taxon>Vertebrata</taxon>
        <taxon>Euteleostomi</taxon>
        <taxon>Mammalia</taxon>
        <taxon>Eutheria</taxon>
        <taxon>Laurasiatheria</taxon>
        <taxon>Chiroptera</taxon>
        <taxon>Yangochiroptera</taxon>
        <taxon>Vespertilionidae</taxon>
        <taxon>Myotis</taxon>
    </lineage>
</organism>
<dbReference type="CDD" id="cd15696">
    <property type="entry name" value="ePHD1_KMT2C"/>
    <property type="match status" value="1"/>
</dbReference>
<dbReference type="CDD" id="cd15594">
    <property type="entry name" value="PHD2_KMT2C"/>
    <property type="match status" value="1"/>
</dbReference>
<dbReference type="InterPro" id="IPR009071">
    <property type="entry name" value="HMG_box_dom"/>
</dbReference>
<dbReference type="InterPro" id="IPR013083">
    <property type="entry name" value="Znf_RING/FYVE/PHD"/>
</dbReference>
<keyword evidence="17" id="KW-0010">Activator</keyword>
<comment type="function">
    <text evidence="24">Histone methyltransferase that catalyzes methyl group transfer from S-adenosyl-L-methionine to the epsilon-amino group of 'Lys-4' of histone H3 (H3K4). Part of chromatin remodeling machinery predominantly forms H3K4me1 methylation marks at active chromatin sites where transcription and DNA repair take place. Likely plays a redundant role with KMT2D in enriching H3K4me1 mark on primed and active enhancer elements.</text>
</comment>
<dbReference type="FunFam" id="3.30.40.10:FF:000002">
    <property type="entry name" value="Histone-lysine N-methyltransferase"/>
    <property type="match status" value="1"/>
</dbReference>
<evidence type="ECO:0000256" key="24">
    <source>
        <dbReference type="ARBA" id="ARBA00058707"/>
    </source>
</evidence>
<feature type="domain" description="PHD-type" evidence="29">
    <location>
        <begin position="465"/>
        <end position="521"/>
    </location>
</feature>
<evidence type="ECO:0000256" key="27">
    <source>
        <dbReference type="PROSITE-ProRule" id="PRU00175"/>
    </source>
</evidence>
<evidence type="ECO:0000256" key="13">
    <source>
        <dbReference type="ARBA" id="ARBA00023015"/>
    </source>
</evidence>
<feature type="compositionally biased region" description="Polar residues" evidence="28">
    <location>
        <begin position="2323"/>
        <end position="2345"/>
    </location>
</feature>
<dbReference type="Pfam" id="PF00856">
    <property type="entry name" value="SET"/>
    <property type="match status" value="1"/>
</dbReference>
<feature type="compositionally biased region" description="Polar residues" evidence="28">
    <location>
        <begin position="1839"/>
        <end position="1849"/>
    </location>
</feature>
<dbReference type="SMART" id="SM00508">
    <property type="entry name" value="PostSET"/>
    <property type="match status" value="1"/>
</dbReference>
<feature type="compositionally biased region" description="Polar residues" evidence="28">
    <location>
        <begin position="3225"/>
        <end position="3234"/>
    </location>
</feature>
<comment type="subunit">
    <text evidence="25">Component of the MLL3 complex (also named ASCOM complex), at least composed of catalytic subunit KMT2C/MLL3, ASH2L, RBBP5, WDR5, NCOA6, DPY30, KDM6A, PAXIP1/PTIP, PAGR1 and alpha- and beta-tubulin. Forms a core complex with the evolutionary conserved subcomplex WRAD composed of WDR5, RBBP5, ASH2L/ASH2 and DPY30 subunits; WRAD differentially stimulates the methyltransferase activity. Interacts (via WIN motif) with WDR5.</text>
</comment>
<evidence type="ECO:0000256" key="6">
    <source>
        <dbReference type="ARBA" id="ARBA00022691"/>
    </source>
</evidence>
<feature type="compositionally biased region" description="Basic and acidic residues" evidence="28">
    <location>
        <begin position="4017"/>
        <end position="4033"/>
    </location>
</feature>
<dbReference type="InterPro" id="IPR047003">
    <property type="entry name" value="KMT2C_PHD4"/>
</dbReference>
<dbReference type="InterPro" id="IPR046341">
    <property type="entry name" value="SET_dom_sf"/>
</dbReference>
<feature type="compositionally biased region" description="Polar residues" evidence="28">
    <location>
        <begin position="2125"/>
        <end position="2135"/>
    </location>
</feature>
<dbReference type="Pfam" id="PF05965">
    <property type="entry name" value="FYRC"/>
    <property type="match status" value="1"/>
</dbReference>
<dbReference type="SUPFAM" id="SSF57903">
    <property type="entry name" value="FYVE/PHD zinc finger"/>
    <property type="match status" value="6"/>
</dbReference>
<feature type="domain" description="PHD-type" evidence="29">
    <location>
        <begin position="956"/>
        <end position="1009"/>
    </location>
</feature>
<dbReference type="FunFam" id="3.30.40.10:FF:001142">
    <property type="entry name" value="Histone-lysine N-methyltransferase"/>
    <property type="match status" value="1"/>
</dbReference>
<dbReference type="Pfam" id="PF13771">
    <property type="entry name" value="zf-HC5HC2H"/>
    <property type="match status" value="1"/>
</dbReference>
<keyword evidence="12" id="KW-0007">Acetylation</keyword>
<dbReference type="PROSITE" id="PS50089">
    <property type="entry name" value="ZF_RING_2"/>
    <property type="match status" value="1"/>
</dbReference>
<evidence type="ECO:0000256" key="1">
    <source>
        <dbReference type="ARBA" id="ARBA00004123"/>
    </source>
</evidence>
<feature type="compositionally biased region" description="Low complexity" evidence="28">
    <location>
        <begin position="4034"/>
        <end position="4044"/>
    </location>
</feature>
<dbReference type="FunFam" id="3.30.40.10:FF:000070">
    <property type="entry name" value="Histone-lysine N-methyltransferase"/>
    <property type="match status" value="1"/>
</dbReference>
<dbReference type="PROSITE" id="PS50280">
    <property type="entry name" value="SET"/>
    <property type="match status" value="1"/>
</dbReference>
<feature type="compositionally biased region" description="Basic and acidic residues" evidence="28">
    <location>
        <begin position="2368"/>
        <end position="2380"/>
    </location>
</feature>
<dbReference type="GO" id="GO:0008270">
    <property type="term" value="F:zinc ion binding"/>
    <property type="evidence" value="ECO:0007669"/>
    <property type="project" value="UniProtKB-KW"/>
</dbReference>
<evidence type="ECO:0000256" key="25">
    <source>
        <dbReference type="ARBA" id="ARBA00065668"/>
    </source>
</evidence>
<feature type="region of interest" description="Disordered" evidence="28">
    <location>
        <begin position="3191"/>
        <end position="3243"/>
    </location>
</feature>
<evidence type="ECO:0000256" key="18">
    <source>
        <dbReference type="ARBA" id="ARBA00023163"/>
    </source>
</evidence>
<dbReference type="PROSITE" id="PS51543">
    <property type="entry name" value="FYRC"/>
    <property type="match status" value="1"/>
</dbReference>
<feature type="domain" description="PHD-type" evidence="29">
    <location>
        <begin position="1083"/>
        <end position="1138"/>
    </location>
</feature>
<feature type="compositionally biased region" description="Low complexity" evidence="28">
    <location>
        <begin position="1468"/>
        <end position="1482"/>
    </location>
</feature>
<feature type="domain" description="PHD-type" evidence="29">
    <location>
        <begin position="342"/>
        <end position="392"/>
    </location>
</feature>
<evidence type="ECO:0000313" key="35">
    <source>
        <dbReference type="Proteomes" id="UP000527355"/>
    </source>
</evidence>
<feature type="compositionally biased region" description="Low complexity" evidence="28">
    <location>
        <begin position="3496"/>
        <end position="3507"/>
    </location>
</feature>
<dbReference type="SMART" id="SM00398">
    <property type="entry name" value="HMG"/>
    <property type="match status" value="1"/>
</dbReference>
<evidence type="ECO:0000256" key="28">
    <source>
        <dbReference type="SAM" id="MobiDB-lite"/>
    </source>
</evidence>
<evidence type="ECO:0000256" key="16">
    <source>
        <dbReference type="ARBA" id="ARBA00023139"/>
    </source>
</evidence>
<dbReference type="EMBL" id="JABWUV010000025">
    <property type="protein sequence ID" value="KAF6277079.1"/>
    <property type="molecule type" value="Genomic_DNA"/>
</dbReference>
<evidence type="ECO:0000256" key="14">
    <source>
        <dbReference type="ARBA" id="ARBA00023054"/>
    </source>
</evidence>
<feature type="compositionally biased region" description="Low complexity" evidence="28">
    <location>
        <begin position="2646"/>
        <end position="2662"/>
    </location>
</feature>
<keyword evidence="4 34" id="KW-0489">Methyltransferase</keyword>
<comment type="caution">
    <text evidence="34">The sequence shown here is derived from an EMBL/GenBank/DDBJ whole genome shotgun (WGS) entry which is preliminary data.</text>
</comment>
<dbReference type="CDD" id="cd15596">
    <property type="entry name" value="PHD4_KMT2C"/>
    <property type="match status" value="1"/>
</dbReference>
<dbReference type="Gene3D" id="1.10.30.10">
    <property type="entry name" value="High mobility group box domain"/>
    <property type="match status" value="1"/>
</dbReference>
<dbReference type="InterPro" id="IPR041968">
    <property type="entry name" value="KMT2C_ePHD2"/>
</dbReference>
<keyword evidence="21" id="KW-0012">Acyltransferase</keyword>
<feature type="region of interest" description="Disordered" evidence="28">
    <location>
        <begin position="3581"/>
        <end position="3753"/>
    </location>
</feature>
<feature type="compositionally biased region" description="Polar residues" evidence="28">
    <location>
        <begin position="177"/>
        <end position="189"/>
    </location>
</feature>
<dbReference type="InterPro" id="IPR001841">
    <property type="entry name" value="Znf_RING"/>
</dbReference>
<feature type="domain" description="PHD-type" evidence="33">
    <location>
        <begin position="4434"/>
        <end position="4542"/>
    </location>
</feature>
<keyword evidence="5 34" id="KW-0808">Transferase</keyword>
<evidence type="ECO:0000256" key="8">
    <source>
        <dbReference type="ARBA" id="ARBA00022737"/>
    </source>
</evidence>
<dbReference type="InterPro" id="IPR047004">
    <property type="entry name" value="KMT2C_PHD2"/>
</dbReference>
<feature type="compositionally biased region" description="Polar residues" evidence="28">
    <location>
        <begin position="677"/>
        <end position="691"/>
    </location>
</feature>
<comment type="subcellular location">
    <subcellularLocation>
        <location evidence="1">Nucleus</location>
    </subcellularLocation>
</comment>
<keyword evidence="15" id="KW-0238">DNA-binding</keyword>
<feature type="region of interest" description="Disordered" evidence="28">
    <location>
        <begin position="1217"/>
        <end position="1326"/>
    </location>
</feature>
<feature type="compositionally biased region" description="Basic and acidic residues" evidence="28">
    <location>
        <begin position="1223"/>
        <end position="1269"/>
    </location>
</feature>
<feature type="region of interest" description="Disordered" evidence="28">
    <location>
        <begin position="3433"/>
        <end position="3567"/>
    </location>
</feature>
<feature type="region of interest" description="Disordered" evidence="28">
    <location>
        <begin position="775"/>
        <end position="797"/>
    </location>
</feature>
<feature type="domain" description="PHD-type" evidence="29">
    <location>
        <begin position="1006"/>
        <end position="1056"/>
    </location>
</feature>
<feature type="region of interest" description="Disordered" evidence="28">
    <location>
        <begin position="2918"/>
        <end position="2957"/>
    </location>
</feature>
<keyword evidence="9 27" id="KW-0863">Zinc-finger</keyword>
<dbReference type="GO" id="GO:0140945">
    <property type="term" value="F:histone H3K4 monomethyltransferase activity"/>
    <property type="evidence" value="ECO:0007669"/>
    <property type="project" value="UniProtKB-EC"/>
</dbReference>
<dbReference type="Pfam" id="PF00628">
    <property type="entry name" value="PHD"/>
    <property type="match status" value="5"/>
</dbReference>
<name>A0A7J7RLS3_MYOMY</name>
<feature type="region of interest" description="Disordered" evidence="28">
    <location>
        <begin position="1713"/>
        <end position="2223"/>
    </location>
</feature>
<feature type="compositionally biased region" description="Basic and acidic residues" evidence="28">
    <location>
        <begin position="4083"/>
        <end position="4092"/>
    </location>
</feature>
<dbReference type="SMART" id="SM00317">
    <property type="entry name" value="SET"/>
    <property type="match status" value="1"/>
</dbReference>
<keyword evidence="11" id="KW-0156">Chromatin regulator</keyword>
<dbReference type="InterPro" id="IPR041967">
    <property type="entry name" value="KMT2C_ePHD1"/>
</dbReference>
<dbReference type="InterPro" id="IPR001965">
    <property type="entry name" value="Znf_PHD"/>
</dbReference>
<feature type="compositionally biased region" description="Low complexity" evidence="28">
    <location>
        <begin position="1886"/>
        <end position="1896"/>
    </location>
</feature>
<feature type="compositionally biased region" description="Low complexity" evidence="28">
    <location>
        <begin position="1867"/>
        <end position="1879"/>
    </location>
</feature>
<feature type="compositionally biased region" description="Basic and acidic residues" evidence="28">
    <location>
        <begin position="2823"/>
        <end position="2842"/>
    </location>
</feature>
<keyword evidence="35" id="KW-1185">Reference proteome</keyword>
<dbReference type="FunFam" id="3.30.40.10:FF:000080">
    <property type="entry name" value="Histone-lysine N-methyltransferase 2C"/>
    <property type="match status" value="1"/>
</dbReference>
<keyword evidence="2" id="KW-0488">Methylation</keyword>
<dbReference type="PROSITE" id="PS50216">
    <property type="entry name" value="DHHC"/>
    <property type="match status" value="1"/>
</dbReference>
<keyword evidence="13" id="KW-0805">Transcription regulation</keyword>
<keyword evidence="14" id="KW-0175">Coiled coil</keyword>
<dbReference type="SMART" id="SM00541">
    <property type="entry name" value="FYRN"/>
    <property type="match status" value="1"/>
</dbReference>
<comment type="catalytic activity">
    <reaction evidence="23">
        <text>L-lysyl(4)-[histone H3] + S-adenosyl-L-methionine = N(6)-methyl-L-lysyl(4)-[histone H3] + S-adenosyl-L-homocysteine + H(+)</text>
        <dbReference type="Rhea" id="RHEA:60264"/>
        <dbReference type="Rhea" id="RHEA-COMP:15543"/>
        <dbReference type="Rhea" id="RHEA-COMP:15547"/>
        <dbReference type="ChEBI" id="CHEBI:15378"/>
        <dbReference type="ChEBI" id="CHEBI:29969"/>
        <dbReference type="ChEBI" id="CHEBI:57856"/>
        <dbReference type="ChEBI" id="CHEBI:59789"/>
        <dbReference type="ChEBI" id="CHEBI:61929"/>
        <dbReference type="EC" id="2.1.1.364"/>
    </reaction>
    <physiologicalReaction direction="left-to-right" evidence="23">
        <dbReference type="Rhea" id="RHEA:60265"/>
    </physiologicalReaction>
</comment>
<proteinExistence type="predicted"/>
<evidence type="ECO:0000256" key="7">
    <source>
        <dbReference type="ARBA" id="ARBA00022723"/>
    </source>
</evidence>
<evidence type="ECO:0000259" key="33">
    <source>
        <dbReference type="PROSITE" id="PS51805"/>
    </source>
</evidence>
<feature type="region of interest" description="Disordered" evidence="28">
    <location>
        <begin position="827"/>
        <end position="861"/>
    </location>
</feature>
<dbReference type="InterPro" id="IPR003616">
    <property type="entry name" value="Post-SET_dom"/>
</dbReference>
<evidence type="ECO:0000256" key="9">
    <source>
        <dbReference type="ARBA" id="ARBA00022771"/>
    </source>
</evidence>
<dbReference type="Proteomes" id="UP000527355">
    <property type="component" value="Unassembled WGS sequence"/>
</dbReference>
<dbReference type="FunFam" id="2.170.270.10:FF:000003">
    <property type="entry name" value="Histone-lysine N-methyltransferase"/>
    <property type="match status" value="1"/>
</dbReference>
<feature type="region of interest" description="Disordered" evidence="28">
    <location>
        <begin position="162"/>
        <end position="206"/>
    </location>
</feature>
<reference evidence="34 35" key="1">
    <citation type="journal article" date="2020" name="Nature">
        <title>Six reference-quality genomes reveal evolution of bat adaptations.</title>
        <authorList>
            <person name="Jebb D."/>
            <person name="Huang Z."/>
            <person name="Pippel M."/>
            <person name="Hughes G.M."/>
            <person name="Lavrichenko K."/>
            <person name="Devanna P."/>
            <person name="Winkler S."/>
            <person name="Jermiin L.S."/>
            <person name="Skirmuntt E.C."/>
            <person name="Katzourakis A."/>
            <person name="Burkitt-Gray L."/>
            <person name="Ray D.A."/>
            <person name="Sullivan K.A.M."/>
            <person name="Roscito J.G."/>
            <person name="Kirilenko B.M."/>
            <person name="Davalos L.M."/>
            <person name="Corthals A.P."/>
            <person name="Power M.L."/>
            <person name="Jones G."/>
            <person name="Ransome R.D."/>
            <person name="Dechmann D.K.N."/>
            <person name="Locatelli A.G."/>
            <person name="Puechmaille S.J."/>
            <person name="Fedrigo O."/>
            <person name="Jarvis E.D."/>
            <person name="Hiller M."/>
            <person name="Vernes S.C."/>
            <person name="Myers E.W."/>
            <person name="Teeling E.C."/>
        </authorList>
    </citation>
    <scope>NUCLEOTIDE SEQUENCE [LARGE SCALE GENOMIC DNA]</scope>
    <source>
        <strain evidence="34">MMyoMyo1</strain>
        <tissue evidence="34">Flight muscle</tissue>
    </source>
</reference>
<feature type="domain" description="RING-type" evidence="30">
    <location>
        <begin position="345"/>
        <end position="390"/>
    </location>
</feature>
<feature type="domain" description="SET" evidence="31">
    <location>
        <begin position="4806"/>
        <end position="4922"/>
    </location>
</feature>
<evidence type="ECO:0000256" key="21">
    <source>
        <dbReference type="ARBA" id="ARBA00023315"/>
    </source>
</evidence>
<gene>
    <name evidence="34" type="ORF">mMyoMyo1_007444</name>
</gene>
<feature type="compositionally biased region" description="Low complexity" evidence="28">
    <location>
        <begin position="1722"/>
        <end position="1732"/>
    </location>
</feature>
<feature type="compositionally biased region" description="Low complexity" evidence="28">
    <location>
        <begin position="3456"/>
        <end position="3475"/>
    </location>
</feature>
<feature type="compositionally biased region" description="Polar residues" evidence="28">
    <location>
        <begin position="2090"/>
        <end position="2099"/>
    </location>
</feature>
<dbReference type="InterPro" id="IPR037877">
    <property type="entry name" value="PHD3_KMT2C"/>
</dbReference>
<dbReference type="CDD" id="cd15600">
    <property type="entry name" value="PHD6_KMT2C"/>
    <property type="match status" value="1"/>
</dbReference>
<feature type="region of interest" description="Disordered" evidence="28">
    <location>
        <begin position="3766"/>
        <end position="3861"/>
    </location>
</feature>
<keyword evidence="6" id="KW-0949">S-adenosyl-L-methionine</keyword>
<dbReference type="CDD" id="cd15513">
    <property type="entry name" value="PHD5_KMT2C_like"/>
    <property type="match status" value="1"/>
</dbReference>
<evidence type="ECO:0000259" key="32">
    <source>
        <dbReference type="PROSITE" id="PS50868"/>
    </source>
</evidence>
<dbReference type="SMART" id="SM00542">
    <property type="entry name" value="FYRC"/>
    <property type="match status" value="1"/>
</dbReference>
<dbReference type="InterPro" id="IPR036910">
    <property type="entry name" value="HMG_box_dom_sf"/>
</dbReference>
<feature type="domain" description="PHD-type" evidence="29">
    <location>
        <begin position="389"/>
        <end position="439"/>
    </location>
</feature>
<feature type="compositionally biased region" description="Low complexity" evidence="28">
    <location>
        <begin position="3620"/>
        <end position="3658"/>
    </location>
</feature>
<evidence type="ECO:0000256" key="26">
    <source>
        <dbReference type="ARBA" id="ARBA00072631"/>
    </source>
</evidence>
<feature type="region of interest" description="Disordered" evidence="28">
    <location>
        <begin position="1"/>
        <end position="117"/>
    </location>
</feature>
<sequence>MSSEEDKGAEQPQPPPPPPEEPGAPAPSPAAADKRPRGRPRKDGASPFQRARKKPRSRGKTTVEDEDSMDGLETAETENIVETAEIKEQSAEEDAEVEADGSKRLAPAPQRSVSEESASSLVSVGVEAKISEQLCAFCYCGEKSSLGQGDLRQFRVTPGFILPRKNQPSSRKDVDDNSNGTCEKIQNSAPRKHRGQRKERSPQQNTVSCVSVSTQTASDDQVTQLWDELSLVGLPDAIDVQALFDPTGTCWAHHRCVEWSLGVCQMEEPLSVNVDKAVVSGSTERCAFCKHLGATIKCCEEKCTQTYHYPCAVGAGTFQDVSHFFLLCPEHIDQAPERSKEDANCAVCDSPGDLLDQFFCTTCGQHYHGMCLDIAVTPLKRAGWQCPECKVCQNCKQSGEDSKMLVCDTCDKGYHTFCLQPVMKSVPTNGWKCKNCRICVECGTRSSSQWHHNCLVCDSCYQQQDNLCPFCGKCYNPELQKDMLHCNMCKRWIHLECDKPTDQELDSQFREEYICTYCKHLAAAEMDALQPGDGVEMADITADYNNEMEVEGSEDPVVFLEQAVTKDTRGQESTSGIVPDAVLIHAGEQQKSNLPEGLDTQGLLTSESSQDKMHPELENRISHAVDNEKVEMSSKVIHTCDENQNENKMDVSGNVNILAHPVTAQEELQLSEEPQVVASTEESRPPNSIMDSVTIPPETLVSSREDSTVCPMERLAGERVQEEMEKKVSSESSAAFMDFETTPAVESCVKDGLCQDKSVKFPPETELPFPSAVDISKAHAPSSPPRSSDSPSHDMLHRYPSALSASVGNILPTTYFSVTPKIGMGKPAITKRKFSPGRPRSKQGAWSTHNTVSPPSWSPDISEGREIFKPRQLPGSAIWSIKVGRGSGFPGKRRPRGAGLSGRGGRGRSKLKSGMGTVVLPGVSAADISSNKDEEENSMHNTVVLFSSSDKFTLHQDMCVVCGSFGQGAEGRLLACSQCGQCYHPYCVSIKITKVVLSKGWRCLECTVCEACGKATDPGRLLLCDDCDISYHTYCLDPPLQTVPKGGWKCKWCVWCRHCGATSAGLRCEWQNNYTQCAPCASLSSCPICYRNYREEDLILQCRQCDRWMHAICQNLNTEEEVENVADTGFDCSMCRPYMLTSNVPSSECCDSSLVAQIVTKVKELDPPKTYTQDGVCLTESGLTQLQSLIATAPRRKRSKPKLKLKIINQNSVAVLQTPPDIQSEHSRDGEMDDSREGELMDCDGKSESSPEREAVDGEAKGVEGTEGVRKRKRKPYRPGIGGFMVRQRSRTGQGKAKRSVIRKDSSGSISEQLPSRDEGWSEQLPDTLVDESVSVTENTEKIKKRYRKRKNKLEETFPVYLQEAFFGKDLLDTSRQNKLNLDILSEDTAQLSIKANVNTHFLDPSLDPLLSSSSTPAKPGTHGTADDTLADISEVLNTEDDILGIISDDLAKSVDHSAGIDIGPVADDPSSVSQPSVNQSSRPLSEEQLDGILSPELDKMVTDGAILGKLYKIPELGGKDVEDLFTAVLSPVTPQPTPLPQPPPPPAPQLIPLHNQDVFSRMPLMNGLIGPSPHLPHNSLPPGSGLGTFSAIAQSPYTDARDKNPAFNPMASDPHSSWTSSAPPVEGEGDTMSNAQRSTLKWEKEEALGEMATVAPVLYTNINFPNLKDEFPDWTTRVKQIAKLWRKASSQERAPYVQKARDNRAALRINKVQMSNDSLKRQQQPDSSDPSSRLDSDLFKDPLKQRESEHEQEWKFRQQMRQKSKQQAKIEATQKLEQVKSEQQQQQQQQQQFGSQPLLALSRSDTPSSGIQSPLAAQPGPGNMSPAQSFHKDLFTKQLPSTPTSSSADDVFVKPQAPPPPPTPSRVPLQESPSQPQTSQPPSPQVFSPGSSNSRPPSPVDPYAKMVGTPRPPPGGHSFSRRNSALVESCVSLSSAPRPPQMGEGTANRPSPIRDFCSSSSTSSDPYAKPPDTPRPVTTDQFPKPLGLPRAPIVPEQTAKSRLAAGTNDHFMKPSPRTDVFQRQRIPDTYARPSLTPAPLDSGPGPFKAPMQLPPPSQDPYGPVPHPPRRLSADPYERPALTPRAADNFSHNQSSDPYSQPPLTPRPAMNESFAHPSRAFPQPGTISRPTSQEPYFQPSGPSPSNPDPYSQPPGTPRPSTIDPYSQQPPTPRPPTQADLFVTSATTQRHSDPYAHAPGTPRPGVSVFYSQPPAAPRPRVSEGFARSSVTRPVLMSSQDVFLQAAQNRGTALPGPVVRTPEACSQTPGPPGPGLADTFSRVSPSAARDPYDQPPMTPRPQADAFGASQMAPDAAGQPRPGSEGNLSAPSDTPMSSPGQQFSSVSQLPGPVPASGVTDTQHTINMSQADTEKLRQRQKLREIILQQQQQKKMAGRQEKGSQDAASVPRPSPLQHWQPESVSQAFSRPPPPYPGSIRPPAVPPLGPRYAVFPKDPRGPYPPEVTGMGMRPHGFRFGFPGGNHGTLSSQERFLVPPQQIQGSGIPPQPRRPMSVDMPRPLNNPPMSNPVGLPQHFPPPGLPVPQHHILGQAFIELRHRAPDGRPRLPFSAPGNILEAPSHPRPGNFIPRPDVPGPRHTEPMKRPSQGLPNQLSVHPSLEQVPPSQPEQGHPVHSSSMVIRSLSHPFSGEFSEASLSTSTSVETTSDNLQVTSQSSDGLEEKLDSDDPSVKELDVKDLEGVEVKDLDDEDLENLNLDTEDGKGDELDTLGNLETNDPNLDDLLRSGEFDIIAYTDPELDLGDKKSMFNAELDLNVPIDDKLDNQCVSIEPKKKEQEDKTVVPSDKHSPWKKSTVTSEIKTEVLSPNSKRETKCESEKSDEGKDHADTPCSQAAAHTDLQGGDEAPPQSCDADLPDKRALRENAGSSTGAAHGPTQLPAEDTANSCGVTGSTPVLSSLLANEKSDTPDMEPLGSPPPALPVSTSSHMPSLPPPLMTPPGHVLDTTMNSNVAAVSRVNHAFPQSVQVNPGFLQGQPAVNHGFGTGKPMDQTVPLSSQSGPPPLVVPPTLTPQSRERPLLLDEQPLLLQDLLDQERQEQQQQRQMQAMIRQRSEPFFPNIDFDAITDPIMKAKMVALKGINKVMAQNNMGMPPMVMNRFPFMGQSVPGAQTGDGQTLLPQAIPQDGSITHQLSRPNPPNFGPGFVNDSQRKQYEEWLQETQQLLQMQQKYLEEQIGAHRKSKKALSAKQRTAKKAGREFPEEDAEQLKHVTEQQSMVQKQLEQIRKQQKEHAELMEDYRIKQQQQQQQQQHAMAPPAVMPRVPPPIPGAAPPAMGPPTFPLVAQPLQHSAVIPGHTSPARMPSLPGWQPPSAPAHLPLNPPRVQPPVAQLPMKTCTSAPGTVPNANPQSGPPPRVEFDDNNPFSESFQERERKERLREQQERQRIQLMQEVDRQRALQQRMELEQHGLIGPELSARTAVPQAPFYGPDLPCDFLQPPRPLPQSPQQQQQVGQVLQQQSMPQGSVNSPPTPTFMQTNERRQIGPPSLVPDSLSVPGGSPTFHPGKQAHSSLPGAGFQQSPVRAPFTPALPTASPGANSSLPCGQDPALTHGQGYPGSAQSLIQLYSDIIPEEKGKKKRTRKKKKDDDVESTKAPSTPHSDITAPPTPSVSETTSTPTVHTPSELPLQGEPEPGEAAGSSVASAAAGQRCTDLENSLPHEEFSQGTPHPQISATAGADTRPASTPATVEEVTPEMAEPQECPGPEGPPSEGQAGSQAGDTAVVCPISSGQSPPPAAKGDVGNELLKHLLKNKKTAALVTQKPEGTCCPQDNSTKDSKPAERQNPARGPQTLGAHTQGGFGCGNNQLPKVDGGSETKKPRGKRTQRTGEKAAPRSKKRRKDEEEKQAVCSSSDAFTHLKQQLSLLPLMEPIIGVNFAHFLPYGSGQFNSGNRLLGTFGSATLDGVSDYYSQLIYKQNNLSNPPTPPASLPPTPPPVACQKMANGFATTEELAGKAGVLVSHEVTKSLGPKPFHLPFRPQDDLLARAIAQGPKTVDVPASLPTPPHNNQEELRMQDHSADRDSPDSFVPSSSPESVVGVEVRRYPDLSLVKEEPPEPVPSPIIPILPSSAGKGSESRRNDIKTEPGTFLFSPPFGSSPNGPRSGLISVAITLHPAAAENIGSVVAAFSNLLHVRIPNSYEVSNAPDSPSVGLINSHRVNPGLEYRQHLFLRGPPPGSANPPRLASSYRLKPPHVPFPPTSNGLSGYKDAGHGISESEALRTRWCCHCKVVVLGGGVRKSLRDLAFVSKDSCESSGRVEKDIVFCSNNCFILYSSTVQAKISESKDSIPSLPQSPIKETPSRAFHQYSNNISTLDVHCLPQLQEDASPPASPPINFPPAFEAAKVEAKPDELKVTVKLKPRLRTAPGGFEDCRPVSKKWRGMKWKKWSIHIVIPKGTFPPPCENEIDEFLKKLGTSLKPDPVPRDYRKCCFCHEEGDGLTDGPARLLNLDLDLWVHLNCALWSTEVYETQAGALINVELALRRGLHMKCVFCHKMGATSGCHRLRCTNIYHFTCAMKAQCMFFKDKTMLCPMHKPKGIHEQELSYFAVFRRVYVQRDEVRQIASIVQRGERDHTFRVGSLIFHTIGQLLPQQMQAFHSPKALFPVGYEASRLYWSTRYANRRCRYLCSIEEKDGRPVFVIRIVEQGHEDLVLSDTSPKGVWDKILEPVACVRKQSEMLQLFPAYLKGEDLFGLTVSAVARIAESLPGVEACENYTFRYGRNPLMELPLAVNPTGCARSEPKMSAHVKRFVLRPHTLNSTSTSKSFQSTVTGELNAPYSKQFVHSKSSQYRRMKTEWKSSVYLARSRIQGLGLYAARDIEKHTMVIEYIGTIIRNEVANRKEKLYESQNRGVYMFRMDNDHVIDATLTGGPARYINHSCAPNCVAEVVTFERGHKIIISSNRRIQKGEELCYDYKFDFEDDQHKIPCHCGAVNCRKWMN</sequence>
<feature type="compositionally biased region" description="Basic and acidic residues" evidence="28">
    <location>
        <begin position="1733"/>
        <end position="1757"/>
    </location>
</feature>
<dbReference type="SUPFAM" id="SSF47095">
    <property type="entry name" value="HMG-box"/>
    <property type="match status" value="1"/>
</dbReference>
<keyword evidence="20" id="KW-0449">Lipoprotein</keyword>
<dbReference type="GO" id="GO:0003677">
    <property type="term" value="F:DNA binding"/>
    <property type="evidence" value="ECO:0007669"/>
    <property type="project" value="UniProtKB-KW"/>
</dbReference>
<feature type="region of interest" description="Disordered" evidence="28">
    <location>
        <begin position="2560"/>
        <end position="2633"/>
    </location>
</feature>
<keyword evidence="19" id="KW-0539">Nucleus</keyword>
<dbReference type="PROSITE" id="PS51805">
    <property type="entry name" value="EPHD"/>
    <property type="match status" value="2"/>
</dbReference>
<dbReference type="PROSITE" id="PS50016">
    <property type="entry name" value="ZF_PHD_2"/>
    <property type="match status" value="6"/>
</dbReference>
<feature type="compositionally biased region" description="Acidic residues" evidence="28">
    <location>
        <begin position="64"/>
        <end position="76"/>
    </location>
</feature>
<dbReference type="GO" id="GO:0003713">
    <property type="term" value="F:transcription coactivator activity"/>
    <property type="evidence" value="ECO:0007669"/>
    <property type="project" value="TreeGrafter"/>
</dbReference>
<feature type="compositionally biased region" description="Polar residues" evidence="28">
    <location>
        <begin position="3476"/>
        <end position="3488"/>
    </location>
</feature>
<keyword evidence="8" id="KW-0677">Repeat</keyword>
<dbReference type="CDD" id="cd22026">
    <property type="entry name" value="HMG-box_KMT2C"/>
    <property type="match status" value="1"/>
</dbReference>
<feature type="region of interest" description="Disordered" evidence="28">
    <location>
        <begin position="1462"/>
        <end position="1490"/>
    </location>
</feature>
<evidence type="ECO:0000313" key="34">
    <source>
        <dbReference type="EMBL" id="KAF6277079.1"/>
    </source>
</evidence>
<keyword evidence="16" id="KW-0564">Palmitate</keyword>
<dbReference type="PANTHER" id="PTHR45888:SF1">
    <property type="entry name" value="HISTONE-LYSINE N-METHYLTRANSFERASE 2C"/>
    <property type="match status" value="1"/>
</dbReference>
<feature type="compositionally biased region" description="Polar residues" evidence="28">
    <location>
        <begin position="3347"/>
        <end position="3361"/>
    </location>
</feature>
<keyword evidence="7" id="KW-0479">Metal-binding</keyword>
<feature type="region of interest" description="Disordered" evidence="28">
    <location>
        <begin position="4002"/>
        <end position="4044"/>
    </location>
</feature>
<dbReference type="GO" id="GO:0032259">
    <property type="term" value="P:methylation"/>
    <property type="evidence" value="ECO:0007669"/>
    <property type="project" value="UniProtKB-KW"/>
</dbReference>
<evidence type="ECO:0000256" key="4">
    <source>
        <dbReference type="ARBA" id="ARBA00022603"/>
    </source>
</evidence>
<evidence type="ECO:0000259" key="30">
    <source>
        <dbReference type="PROSITE" id="PS50089"/>
    </source>
</evidence>
<dbReference type="CDD" id="cd19171">
    <property type="entry name" value="SET_KMT2C_2D"/>
    <property type="match status" value="1"/>
</dbReference>
<dbReference type="EC" id="2.1.1.364" evidence="22"/>
<accession>A0A7J7RLS3</accession>
<feature type="compositionally biased region" description="Polar residues" evidence="28">
    <location>
        <begin position="1804"/>
        <end position="1813"/>
    </location>
</feature>
<dbReference type="Pfam" id="PF13832">
    <property type="entry name" value="zf-HC5HC2H_2"/>
    <property type="match status" value="1"/>
</dbReference>
<feature type="compositionally biased region" description="Basic and acidic residues" evidence="28">
    <location>
        <begin position="2785"/>
        <end position="2803"/>
    </location>
</feature>
<dbReference type="FunFam" id="3.30.160.360:FF:000001">
    <property type="entry name" value="Histone-lysine N-methyltransferase"/>
    <property type="match status" value="1"/>
</dbReference>
<dbReference type="InterPro" id="IPR003889">
    <property type="entry name" value="FYrich_C"/>
</dbReference>
<feature type="region of interest" description="Disordered" evidence="28">
    <location>
        <begin position="2992"/>
        <end position="3017"/>
    </location>
</feature>
<feature type="compositionally biased region" description="Basic residues" evidence="28">
    <location>
        <begin position="829"/>
        <end position="841"/>
    </location>
</feature>
<feature type="domain" description="PHD-type" evidence="33">
    <location>
        <begin position="228"/>
        <end position="332"/>
    </location>
</feature>
<feature type="region of interest" description="Disordered" evidence="28">
    <location>
        <begin position="4059"/>
        <end position="4107"/>
    </location>
</feature>
<feature type="compositionally biased region" description="Pro residues" evidence="28">
    <location>
        <begin position="1857"/>
        <end position="1866"/>
    </location>
</feature>
<evidence type="ECO:0000256" key="11">
    <source>
        <dbReference type="ARBA" id="ARBA00022853"/>
    </source>
</evidence>
<feature type="region of interest" description="Disordered" evidence="28">
    <location>
        <begin position="884"/>
        <end position="913"/>
    </location>
</feature>
<protein>
    <recommendedName>
        <fullName evidence="26">Histone-lysine N-methyltransferase 2C</fullName>
        <ecNumber evidence="22">2.1.1.364</ecNumber>
    </recommendedName>
</protein>
<dbReference type="InterPro" id="IPR000637">
    <property type="entry name" value="HMGI/Y_DNA-bd_CS"/>
</dbReference>
<feature type="compositionally biased region" description="Polar residues" evidence="28">
    <location>
        <begin position="2355"/>
        <end position="2367"/>
    </location>
</feature>
<dbReference type="InterPro" id="IPR001214">
    <property type="entry name" value="SET_dom"/>
</dbReference>
<feature type="compositionally biased region" description="Basic residues" evidence="28">
    <location>
        <begin position="3191"/>
        <end position="3207"/>
    </location>
</feature>
<dbReference type="VEuPathDB" id="HostDB:GeneID_118679443"/>
<feature type="compositionally biased region" description="Low complexity" evidence="28">
    <location>
        <begin position="2381"/>
        <end position="2390"/>
    </location>
</feature>
<feature type="compositionally biased region" description="Low complexity" evidence="28">
    <location>
        <begin position="3707"/>
        <end position="3726"/>
    </location>
</feature>
<evidence type="ECO:0000256" key="22">
    <source>
        <dbReference type="ARBA" id="ARBA00023620"/>
    </source>
</evidence>
<evidence type="ECO:0000256" key="10">
    <source>
        <dbReference type="ARBA" id="ARBA00022833"/>
    </source>
</evidence>
<dbReference type="PROSITE" id="PS50868">
    <property type="entry name" value="POST_SET"/>
    <property type="match status" value="1"/>
</dbReference>
<dbReference type="InterPro" id="IPR047005">
    <property type="entry name" value="KMT2C_PHD6"/>
</dbReference>
<dbReference type="GO" id="GO:0044666">
    <property type="term" value="C:MLL3/4 complex"/>
    <property type="evidence" value="ECO:0007669"/>
    <property type="project" value="InterPro"/>
</dbReference>
<feature type="compositionally biased region" description="Pro residues" evidence="28">
    <location>
        <begin position="2053"/>
        <end position="2067"/>
    </location>
</feature>
<evidence type="ECO:0000256" key="23">
    <source>
        <dbReference type="ARBA" id="ARBA00049353"/>
    </source>
</evidence>
<dbReference type="GO" id="GO:0045944">
    <property type="term" value="P:positive regulation of transcription by RNA polymerase II"/>
    <property type="evidence" value="ECO:0007669"/>
    <property type="project" value="TreeGrafter"/>
</dbReference>
<feature type="domain" description="Post-SET" evidence="32">
    <location>
        <begin position="4930"/>
        <end position="4946"/>
    </location>
</feature>
<dbReference type="PANTHER" id="PTHR45888">
    <property type="entry name" value="HL01030P-RELATED"/>
    <property type="match status" value="1"/>
</dbReference>
<evidence type="ECO:0000256" key="5">
    <source>
        <dbReference type="ARBA" id="ARBA00022679"/>
    </source>
</evidence>
<evidence type="ECO:0000256" key="12">
    <source>
        <dbReference type="ARBA" id="ARBA00022990"/>
    </source>
</evidence>
<evidence type="ECO:0000256" key="17">
    <source>
        <dbReference type="ARBA" id="ARBA00023159"/>
    </source>
</evidence>
<keyword evidence="3" id="KW-0597">Phosphoprotein</keyword>
<dbReference type="Gene3D" id="3.30.160.360">
    <property type="match status" value="1"/>
</dbReference>
<feature type="compositionally biased region" description="Pro residues" evidence="28">
    <location>
        <begin position="2141"/>
        <end position="2157"/>
    </location>
</feature>
<dbReference type="SUPFAM" id="SSF82199">
    <property type="entry name" value="SET domain"/>
    <property type="match status" value="1"/>
</dbReference>
<feature type="compositionally biased region" description="Basic and acidic residues" evidence="28">
    <location>
        <begin position="3208"/>
        <end position="3224"/>
    </location>
</feature>
<dbReference type="FunFam" id="3.30.40.10:FF:000095">
    <property type="entry name" value="Histone-lysine N-methyltransferase 2C"/>
    <property type="match status" value="1"/>
</dbReference>
<feature type="compositionally biased region" description="Basic residues" evidence="28">
    <location>
        <begin position="50"/>
        <end position="59"/>
    </location>
</feature>
<dbReference type="InterPro" id="IPR003888">
    <property type="entry name" value="FYrich_N"/>
</dbReference>
<evidence type="ECO:0000259" key="29">
    <source>
        <dbReference type="PROSITE" id="PS50016"/>
    </source>
</evidence>
<dbReference type="GO" id="GO:0016746">
    <property type="term" value="F:acyltransferase activity"/>
    <property type="evidence" value="ECO:0007669"/>
    <property type="project" value="UniProtKB-KW"/>
</dbReference>
<evidence type="ECO:0000256" key="20">
    <source>
        <dbReference type="ARBA" id="ARBA00023288"/>
    </source>
</evidence>
<dbReference type="InterPro" id="IPR019787">
    <property type="entry name" value="Znf_PHD-finger"/>
</dbReference>
<feature type="compositionally biased region" description="Polar residues" evidence="28">
    <location>
        <begin position="3674"/>
        <end position="3684"/>
    </location>
</feature>
<dbReference type="CDD" id="cd15511">
    <property type="entry name" value="PHD3_KMT2C"/>
    <property type="match status" value="1"/>
</dbReference>
<evidence type="ECO:0000256" key="19">
    <source>
        <dbReference type="ARBA" id="ARBA00023242"/>
    </source>
</evidence>
<keyword evidence="10" id="KW-0862">Zinc</keyword>
<feature type="compositionally biased region" description="Polar residues" evidence="28">
    <location>
        <begin position="2663"/>
        <end position="2673"/>
    </location>
</feature>
<evidence type="ECO:0000256" key="15">
    <source>
        <dbReference type="ARBA" id="ARBA00023125"/>
    </source>
</evidence>
<dbReference type="FunFam" id="3.30.40.10:FF:000049">
    <property type="entry name" value="Histone-lysine N-methyltransferase"/>
    <property type="match status" value="1"/>
</dbReference>
<evidence type="ECO:0000256" key="3">
    <source>
        <dbReference type="ARBA" id="ARBA00022553"/>
    </source>
</evidence>
<feature type="compositionally biased region" description="Polar residues" evidence="28">
    <location>
        <begin position="844"/>
        <end position="855"/>
    </location>
</feature>